<accession>A0A432WHE5</accession>
<sequence>MTTSTDHLQQARDEYAEYFAIKEALDINVIPLDDKAGLPDEEVFLSELPLVFRMAGELQQTDQAAWQQIRSLGEPGQAILNILTQQNQKLNALLGYLLRYEDDPDYRYQAYEYGGAGIGFYSAASFEPGQLVQLKLFLSAESAAIFGYGEIIDCEQNGDGYRVTALFRRLREEDQELMVRAALHAQTRLLKKRASERANKP</sequence>
<dbReference type="Proteomes" id="UP000287823">
    <property type="component" value="Unassembled WGS sequence"/>
</dbReference>
<dbReference type="AlphaFoldDB" id="A0A432WHE5"/>
<dbReference type="RefSeq" id="WP_126798940.1">
    <property type="nucleotide sequence ID" value="NZ_PIPO01000003.1"/>
</dbReference>
<dbReference type="EMBL" id="PIPO01000003">
    <property type="protein sequence ID" value="RUO33220.1"/>
    <property type="molecule type" value="Genomic_DNA"/>
</dbReference>
<evidence type="ECO:0000313" key="1">
    <source>
        <dbReference type="EMBL" id="RUO33220.1"/>
    </source>
</evidence>
<protein>
    <submittedName>
        <fullName evidence="1">PilZ domain-containing protein</fullName>
    </submittedName>
</protein>
<evidence type="ECO:0000313" key="2">
    <source>
        <dbReference type="Proteomes" id="UP000287823"/>
    </source>
</evidence>
<name>A0A432WHE5_9GAMM</name>
<reference evidence="1 2" key="1">
    <citation type="journal article" date="2011" name="Front. Microbiol.">
        <title>Genomic signatures of strain selection and enhancement in Bacillus atrophaeus var. globigii, a historical biowarfare simulant.</title>
        <authorList>
            <person name="Gibbons H.S."/>
            <person name="Broomall S.M."/>
            <person name="McNew L.A."/>
            <person name="Daligault H."/>
            <person name="Chapman C."/>
            <person name="Bruce D."/>
            <person name="Karavis M."/>
            <person name="Krepps M."/>
            <person name="McGregor P.A."/>
            <person name="Hong C."/>
            <person name="Park K.H."/>
            <person name="Akmal A."/>
            <person name="Feldman A."/>
            <person name="Lin J.S."/>
            <person name="Chang W.E."/>
            <person name="Higgs B.W."/>
            <person name="Demirev P."/>
            <person name="Lindquist J."/>
            <person name="Liem A."/>
            <person name="Fochler E."/>
            <person name="Read T.D."/>
            <person name="Tapia R."/>
            <person name="Johnson S."/>
            <person name="Bishop-Lilly K.A."/>
            <person name="Detter C."/>
            <person name="Han C."/>
            <person name="Sozhamannan S."/>
            <person name="Rosenzweig C.N."/>
            <person name="Skowronski E.W."/>
        </authorList>
    </citation>
    <scope>NUCLEOTIDE SEQUENCE [LARGE SCALE GENOMIC DNA]</scope>
    <source>
        <strain evidence="1 2">Y4G10-17</strain>
    </source>
</reference>
<gene>
    <name evidence="1" type="ORF">CWE14_08330</name>
</gene>
<proteinExistence type="predicted"/>
<keyword evidence="2" id="KW-1185">Reference proteome</keyword>
<comment type="caution">
    <text evidence="1">The sequence shown here is derived from an EMBL/GenBank/DDBJ whole genome shotgun (WGS) entry which is preliminary data.</text>
</comment>
<organism evidence="1 2">
    <name type="scientific">Aliidiomarina soli</name>
    <dbReference type="NCBI Taxonomy" id="1928574"/>
    <lineage>
        <taxon>Bacteria</taxon>
        <taxon>Pseudomonadati</taxon>
        <taxon>Pseudomonadota</taxon>
        <taxon>Gammaproteobacteria</taxon>
        <taxon>Alteromonadales</taxon>
        <taxon>Idiomarinaceae</taxon>
        <taxon>Aliidiomarina</taxon>
    </lineage>
</organism>